<name>A0A3S1B205_ELYCH</name>
<accession>A0A3S1B205</accession>
<dbReference type="AlphaFoldDB" id="A0A3S1B205"/>
<organism evidence="2 3">
    <name type="scientific">Elysia chlorotica</name>
    <name type="common">Eastern emerald elysia</name>
    <name type="synonym">Sea slug</name>
    <dbReference type="NCBI Taxonomy" id="188477"/>
    <lineage>
        <taxon>Eukaryota</taxon>
        <taxon>Metazoa</taxon>
        <taxon>Spiralia</taxon>
        <taxon>Lophotrochozoa</taxon>
        <taxon>Mollusca</taxon>
        <taxon>Gastropoda</taxon>
        <taxon>Heterobranchia</taxon>
        <taxon>Euthyneura</taxon>
        <taxon>Panpulmonata</taxon>
        <taxon>Sacoglossa</taxon>
        <taxon>Placobranchoidea</taxon>
        <taxon>Plakobranchidae</taxon>
        <taxon>Elysia</taxon>
    </lineage>
</organism>
<evidence type="ECO:0008006" key="4">
    <source>
        <dbReference type="Google" id="ProtNLM"/>
    </source>
</evidence>
<keyword evidence="3" id="KW-1185">Reference proteome</keyword>
<protein>
    <recommendedName>
        <fullName evidence="4">Secreted protein</fullName>
    </recommendedName>
</protein>
<dbReference type="Proteomes" id="UP000271974">
    <property type="component" value="Unassembled WGS sequence"/>
</dbReference>
<feature type="chain" id="PRO_5018534670" description="Secreted protein" evidence="1">
    <location>
        <begin position="19"/>
        <end position="100"/>
    </location>
</feature>
<reference evidence="2 3" key="1">
    <citation type="submission" date="2019-01" db="EMBL/GenBank/DDBJ databases">
        <title>A draft genome assembly of the solar-powered sea slug Elysia chlorotica.</title>
        <authorList>
            <person name="Cai H."/>
            <person name="Li Q."/>
            <person name="Fang X."/>
            <person name="Li J."/>
            <person name="Curtis N.E."/>
            <person name="Altenburger A."/>
            <person name="Shibata T."/>
            <person name="Feng M."/>
            <person name="Maeda T."/>
            <person name="Schwartz J.A."/>
            <person name="Shigenobu S."/>
            <person name="Lundholm N."/>
            <person name="Nishiyama T."/>
            <person name="Yang H."/>
            <person name="Hasebe M."/>
            <person name="Li S."/>
            <person name="Pierce S.K."/>
            <person name="Wang J."/>
        </authorList>
    </citation>
    <scope>NUCLEOTIDE SEQUENCE [LARGE SCALE GENOMIC DNA]</scope>
    <source>
        <strain evidence="2">EC2010</strain>
        <tissue evidence="2">Whole organism of an adult</tissue>
    </source>
</reference>
<feature type="signal peptide" evidence="1">
    <location>
        <begin position="1"/>
        <end position="18"/>
    </location>
</feature>
<gene>
    <name evidence="2" type="ORF">EGW08_019162</name>
</gene>
<evidence type="ECO:0000256" key="1">
    <source>
        <dbReference type="SAM" id="SignalP"/>
    </source>
</evidence>
<proteinExistence type="predicted"/>
<dbReference type="EMBL" id="RQTK01000979">
    <property type="protein sequence ID" value="RUS73081.1"/>
    <property type="molecule type" value="Genomic_DNA"/>
</dbReference>
<comment type="caution">
    <text evidence="2">The sequence shown here is derived from an EMBL/GenBank/DDBJ whole genome shotgun (WGS) entry which is preliminary data.</text>
</comment>
<evidence type="ECO:0000313" key="2">
    <source>
        <dbReference type="EMBL" id="RUS73081.1"/>
    </source>
</evidence>
<feature type="non-terminal residue" evidence="2">
    <location>
        <position position="100"/>
    </location>
</feature>
<sequence>MSLLSLFHWFCRLFYCCSRTSFVFFCQRQSRLNPCTVILEPKFPSLSRCIHVHPFPCPVKRKHKQYPYLKKKKGILQTFCCSDGSTVAGAAIRERERERE</sequence>
<evidence type="ECO:0000313" key="3">
    <source>
        <dbReference type="Proteomes" id="UP000271974"/>
    </source>
</evidence>
<keyword evidence="1" id="KW-0732">Signal</keyword>